<dbReference type="PRINTS" id="PR00045">
    <property type="entry name" value="SIGMA54FCT"/>
</dbReference>
<feature type="domain" description="RNA polymerase sigma factor 54 core-binding" evidence="10">
    <location>
        <begin position="94"/>
        <end position="286"/>
    </location>
</feature>
<comment type="caution">
    <text evidence="11">The sequence shown here is derived from an EMBL/GenBank/DDBJ whole genome shotgun (WGS) entry which is preliminary data.</text>
</comment>
<dbReference type="Pfam" id="PF04963">
    <property type="entry name" value="Sigma54_CBD"/>
    <property type="match status" value="1"/>
</dbReference>
<sequence>MFEMGFMPEMRMRVSPALLNLAQLLSLPSLDLEQLVEQELSENPALEEQEANESACAQCGGFVLDGVCPQCISGSLPPEGNSLRDAEELDPLLFIAAPRSLADILLAELTANLPTEDHPIAMVLVGNLDDHGFLADEPEQLAELLGVPLERVVFVLARLREFGPPGIATRDSQACLLAQLDALATQGIECGYARTIIADHFSDLGAGRFRLIARQLHITLEELEQARSFIRRHLWPYPVQAALSDPAPLQRTRYRTADLSIIERDRAFVVEVLTSSRRILRLNPLYQDLARRAASLPDDERQHVQEYIARARLFLNNLRQRDSTLQRVGEAIVARQEEFLRHGVRHLVPMTRAEIAAELGVHESTISRATADKTILLPNGTLLPVSELFVVARGVQDVLRELILHEERPHSDEALAALLAEQGYPIARRTVAKYREQMRIPPSHLR</sequence>
<dbReference type="GO" id="GO:0001216">
    <property type="term" value="F:DNA-binding transcription activator activity"/>
    <property type="evidence" value="ECO:0007669"/>
    <property type="project" value="InterPro"/>
</dbReference>
<dbReference type="Proteomes" id="UP000220527">
    <property type="component" value="Unassembled WGS sequence"/>
</dbReference>
<dbReference type="Pfam" id="PF04552">
    <property type="entry name" value="Sigma54_DBD"/>
    <property type="match status" value="1"/>
</dbReference>
<keyword evidence="8" id="KW-0804">Transcription</keyword>
<dbReference type="InterPro" id="IPR007634">
    <property type="entry name" value="RNA_pol_sigma_54_DNA-bd"/>
</dbReference>
<name>A0A2A6RDB1_9CHLR</name>
<dbReference type="GO" id="GO:0016987">
    <property type="term" value="F:sigma factor activity"/>
    <property type="evidence" value="ECO:0007669"/>
    <property type="project" value="UniProtKB-KW"/>
</dbReference>
<evidence type="ECO:0000256" key="8">
    <source>
        <dbReference type="ARBA" id="ARBA00023163"/>
    </source>
</evidence>
<dbReference type="GO" id="GO:0006352">
    <property type="term" value="P:DNA-templated transcription initiation"/>
    <property type="evidence" value="ECO:0007669"/>
    <property type="project" value="InterPro"/>
</dbReference>
<evidence type="ECO:0008006" key="13">
    <source>
        <dbReference type="Google" id="ProtNLM"/>
    </source>
</evidence>
<keyword evidence="4" id="KW-0548">Nucleotidyltransferase</keyword>
<dbReference type="PANTHER" id="PTHR32248:SF4">
    <property type="entry name" value="RNA POLYMERASE SIGMA-54 FACTOR"/>
    <property type="match status" value="1"/>
</dbReference>
<reference evidence="12" key="1">
    <citation type="submission" date="2017-08" db="EMBL/GenBank/DDBJ databases">
        <authorList>
            <person name="Grouzdev D.S."/>
            <person name="Gaisin V.A."/>
            <person name="Rysina M.S."/>
            <person name="Gorlenko V.M."/>
        </authorList>
    </citation>
    <scope>NUCLEOTIDE SEQUENCE [LARGE SCALE GENOMIC DNA]</scope>
    <source>
        <strain evidence="12">Kir15-3F</strain>
    </source>
</reference>
<keyword evidence="3" id="KW-0808">Transferase</keyword>
<dbReference type="InterPro" id="IPR038709">
    <property type="entry name" value="RpoN_core-bd_sf"/>
</dbReference>
<dbReference type="InterPro" id="IPR007046">
    <property type="entry name" value="RNA_pol_sigma_54_core-bd"/>
</dbReference>
<dbReference type="GO" id="GO:0016779">
    <property type="term" value="F:nucleotidyltransferase activity"/>
    <property type="evidence" value="ECO:0007669"/>
    <property type="project" value="UniProtKB-KW"/>
</dbReference>
<dbReference type="OrthoDB" id="9814402at2"/>
<evidence type="ECO:0000256" key="1">
    <source>
        <dbReference type="ARBA" id="ARBA00008798"/>
    </source>
</evidence>
<evidence type="ECO:0000256" key="5">
    <source>
        <dbReference type="ARBA" id="ARBA00023015"/>
    </source>
</evidence>
<evidence type="ECO:0000313" key="11">
    <source>
        <dbReference type="EMBL" id="PDW00147.1"/>
    </source>
</evidence>
<organism evidence="11 12">
    <name type="scientific">Candidatus Viridilinea mediisalina</name>
    <dbReference type="NCBI Taxonomy" id="2024553"/>
    <lineage>
        <taxon>Bacteria</taxon>
        <taxon>Bacillati</taxon>
        <taxon>Chloroflexota</taxon>
        <taxon>Chloroflexia</taxon>
        <taxon>Chloroflexales</taxon>
        <taxon>Chloroflexineae</taxon>
        <taxon>Oscillochloridaceae</taxon>
        <taxon>Candidatus Viridilinea</taxon>
    </lineage>
</organism>
<dbReference type="AlphaFoldDB" id="A0A2A6RDB1"/>
<evidence type="ECO:0000313" key="12">
    <source>
        <dbReference type="Proteomes" id="UP000220527"/>
    </source>
</evidence>
<evidence type="ECO:0000259" key="10">
    <source>
        <dbReference type="Pfam" id="PF04963"/>
    </source>
</evidence>
<comment type="similarity">
    <text evidence="1">Belongs to the sigma-54 factor family.</text>
</comment>
<dbReference type="PANTHER" id="PTHR32248">
    <property type="entry name" value="RNA POLYMERASE SIGMA-54 FACTOR"/>
    <property type="match status" value="1"/>
</dbReference>
<proteinExistence type="inferred from homology"/>
<accession>A0A2A6RDB1</accession>
<keyword evidence="7" id="KW-0238">DNA-binding</keyword>
<keyword evidence="2" id="KW-0240">DNA-directed RNA polymerase</keyword>
<dbReference type="PROSITE" id="PS00718">
    <property type="entry name" value="SIGMA54_2"/>
    <property type="match status" value="1"/>
</dbReference>
<evidence type="ECO:0000256" key="4">
    <source>
        <dbReference type="ARBA" id="ARBA00022695"/>
    </source>
</evidence>
<keyword evidence="6" id="KW-0731">Sigma factor</keyword>
<evidence type="ECO:0000256" key="3">
    <source>
        <dbReference type="ARBA" id="ARBA00022679"/>
    </source>
</evidence>
<dbReference type="Pfam" id="PF00309">
    <property type="entry name" value="Sigma54_AID"/>
    <property type="match status" value="1"/>
</dbReference>
<evidence type="ECO:0000256" key="7">
    <source>
        <dbReference type="ARBA" id="ARBA00023125"/>
    </source>
</evidence>
<dbReference type="GO" id="GO:0003677">
    <property type="term" value="F:DNA binding"/>
    <property type="evidence" value="ECO:0007669"/>
    <property type="project" value="UniProtKB-KW"/>
</dbReference>
<keyword evidence="5" id="KW-0805">Transcription regulation</keyword>
<dbReference type="PROSITE" id="PS50044">
    <property type="entry name" value="SIGMA54_3"/>
    <property type="match status" value="1"/>
</dbReference>
<dbReference type="PIRSF" id="PIRSF000774">
    <property type="entry name" value="RpoN"/>
    <property type="match status" value="1"/>
</dbReference>
<feature type="domain" description="RNA polymerase sigma factor 54 DNA-binding" evidence="9">
    <location>
        <begin position="303"/>
        <end position="446"/>
    </location>
</feature>
<dbReference type="GO" id="GO:0000428">
    <property type="term" value="C:DNA-directed RNA polymerase complex"/>
    <property type="evidence" value="ECO:0007669"/>
    <property type="project" value="UniProtKB-KW"/>
</dbReference>
<evidence type="ECO:0000256" key="2">
    <source>
        <dbReference type="ARBA" id="ARBA00022478"/>
    </source>
</evidence>
<protein>
    <recommendedName>
        <fullName evidence="13">RNA polymerase sigma-54 factor</fullName>
    </recommendedName>
</protein>
<gene>
    <name evidence="11" type="ORF">CJ255_21090</name>
</gene>
<evidence type="ECO:0000259" key="9">
    <source>
        <dbReference type="Pfam" id="PF04552"/>
    </source>
</evidence>
<dbReference type="Gene3D" id="1.10.10.60">
    <property type="entry name" value="Homeodomain-like"/>
    <property type="match status" value="1"/>
</dbReference>
<keyword evidence="12" id="KW-1185">Reference proteome</keyword>
<dbReference type="Gene3D" id="1.10.10.1330">
    <property type="entry name" value="RNA polymerase sigma-54 factor, core-binding domain"/>
    <property type="match status" value="1"/>
</dbReference>
<evidence type="ECO:0000256" key="6">
    <source>
        <dbReference type="ARBA" id="ARBA00023082"/>
    </source>
</evidence>
<dbReference type="InterPro" id="IPR000394">
    <property type="entry name" value="RNA_pol_sigma_54"/>
</dbReference>
<dbReference type="EMBL" id="NQWI01000200">
    <property type="protein sequence ID" value="PDW00147.1"/>
    <property type="molecule type" value="Genomic_DNA"/>
</dbReference>